<dbReference type="EMBL" id="CP036432">
    <property type="protein sequence ID" value="QDV81367.1"/>
    <property type="molecule type" value="Genomic_DNA"/>
</dbReference>
<dbReference type="Proteomes" id="UP000318081">
    <property type="component" value="Chromosome"/>
</dbReference>
<organism evidence="1 2">
    <name type="scientific">Stieleria magnilauensis</name>
    <dbReference type="NCBI Taxonomy" id="2527963"/>
    <lineage>
        <taxon>Bacteria</taxon>
        <taxon>Pseudomonadati</taxon>
        <taxon>Planctomycetota</taxon>
        <taxon>Planctomycetia</taxon>
        <taxon>Pirellulales</taxon>
        <taxon>Pirellulaceae</taxon>
        <taxon>Stieleria</taxon>
    </lineage>
</organism>
<reference evidence="1 2" key="1">
    <citation type="submission" date="2019-02" db="EMBL/GenBank/DDBJ databases">
        <title>Deep-cultivation of Planctomycetes and their phenomic and genomic characterization uncovers novel biology.</title>
        <authorList>
            <person name="Wiegand S."/>
            <person name="Jogler M."/>
            <person name="Boedeker C."/>
            <person name="Pinto D."/>
            <person name="Vollmers J."/>
            <person name="Rivas-Marin E."/>
            <person name="Kohn T."/>
            <person name="Peeters S.H."/>
            <person name="Heuer A."/>
            <person name="Rast P."/>
            <person name="Oberbeckmann S."/>
            <person name="Bunk B."/>
            <person name="Jeske O."/>
            <person name="Meyerdierks A."/>
            <person name="Storesund J.E."/>
            <person name="Kallscheuer N."/>
            <person name="Luecker S."/>
            <person name="Lage O.M."/>
            <person name="Pohl T."/>
            <person name="Merkel B.J."/>
            <person name="Hornburger P."/>
            <person name="Mueller R.-W."/>
            <person name="Bruemmer F."/>
            <person name="Labrenz M."/>
            <person name="Spormann A.M."/>
            <person name="Op den Camp H."/>
            <person name="Overmann J."/>
            <person name="Amann R."/>
            <person name="Jetten M.S.M."/>
            <person name="Mascher T."/>
            <person name="Medema M.H."/>
            <person name="Devos D.P."/>
            <person name="Kaster A.-K."/>
            <person name="Ovreas L."/>
            <person name="Rohde M."/>
            <person name="Galperin M.Y."/>
            <person name="Jogler C."/>
        </authorList>
    </citation>
    <scope>NUCLEOTIDE SEQUENCE [LARGE SCALE GENOMIC DNA]</scope>
    <source>
        <strain evidence="1 2">TBK1r</strain>
    </source>
</reference>
<evidence type="ECO:0000313" key="1">
    <source>
        <dbReference type="EMBL" id="QDV81367.1"/>
    </source>
</evidence>
<proteinExistence type="predicted"/>
<evidence type="ECO:0000313" key="2">
    <source>
        <dbReference type="Proteomes" id="UP000318081"/>
    </source>
</evidence>
<keyword evidence="2" id="KW-1185">Reference proteome</keyword>
<dbReference type="RefSeq" id="WP_145207175.1">
    <property type="nucleotide sequence ID" value="NZ_CP036432.1"/>
</dbReference>
<gene>
    <name evidence="1" type="ORF">TBK1r_02820</name>
</gene>
<accession>A0ABX5XH98</accession>
<protein>
    <submittedName>
        <fullName evidence="1">Uncharacterized protein</fullName>
    </submittedName>
</protein>
<sequence length="120" mass="13345">MHDDVELFQTKGSVAKVICKTCRKTIGEVETVAVIVQNGRAGETILANEIDRIATAHAHECAGDRGSEKPPKQMVFRSNFPMSDHHCNGFKYRLNSKSDTGNEIGGRTVYEYVFVRDAEN</sequence>
<name>A0ABX5XH98_9BACT</name>